<keyword evidence="4" id="KW-1185">Reference proteome</keyword>
<evidence type="ECO:0000313" key="3">
    <source>
        <dbReference type="EMBL" id="KAK2943552.1"/>
    </source>
</evidence>
<gene>
    <name evidence="3" type="ORF">BLNAU_21539</name>
</gene>
<protein>
    <submittedName>
        <fullName evidence="3">Uncharacterized protein</fullName>
    </submittedName>
</protein>
<feature type="compositionally biased region" description="Basic and acidic residues" evidence="1">
    <location>
        <begin position="1816"/>
        <end position="1835"/>
    </location>
</feature>
<sequence length="1844" mass="203111">MIYSLPSTVIRDGDPFSDPLNTRYGLATTIKFSDTECIRTPLILHDRINEFVKTRPEASFLLVDNGLFHLENSSISFIELTLKTTASIAYVKNSSFVMDGGDIFPSLSEPFTLLNGELILSEVRFHSVTHRIPKLVSDDSSSCTIVLSSMEISHVSLISSSSLISALKSESTIAVSLFLNVSSLTSHKRPLSGNGSSIRVEGSEFVGTQDEITGTISSRADRTSEFSVRNTTFTSSTHENEVFTDAQVVTDLSSSFMNCRFVDCSSEADGGSLSYVPDIQGEVTQVLLKLTKCTFSKGHSKGNGGHLFVSAPLTSTARLFVSESDFRDGMADGAGGGMHVLIQFCFFTLVNVSNCSSHLGGSILAFSSLSVDFQQLRLLISEILWDNGRLVVLTNEITISYSIFELDVPHSDGALIVDGQDSSLTIVRSSFLNTHPNPTIPFIFWRMNSGRLNSIREVLFHMPASTCNGWCFTTPNLDSEMMSSHFEKTFALTSRPTHSPILAKDDVAIFLPMEISRYEISPMGTDAVYCGISIPCRTFDFIRKNRQLFSSYSVHIARAMTLPTPIITSPHLSLISAGVSIKISGEGSPFFIHNERFLEISGGTYRLTRAQQNGFVQMIRGEVKLNCLFLFRIDEGFASESRQFALGFGRNGMHSSLDRQSSELALCDSSSAPLSIDSSIGSGLISSFGSEIGDSASVSMSVSNQTIVHPLIDLHIKNRFSLTASEFKDITSGTPSMSLISIHAATLFFDECSFTKIDLCSTVISFRTISLTLGTIRNCQFVDCSSRMNGGILDLSLGSIRISDCLFRRCVGVDFGAILVNFIEGGLFGLNCTDTLFDDNSCSSKVGCDIHYSDPLPRFPNVKGSRSSSRWPRITHGKDFKDNELFDFDRVTLIVSYVGADTRTCGSSNSPCQSIAFALGIIPQHLDSVTISLDGYLGPTSCSLLHQKVQMIGARRTVLEVDQKDAFSLKHSTLEVNFIQFDLFRSISRLSCFTLFNSTANLLNCQFASPGWDSFTCIVKADSSSHLSMRYSSLSLNSVRTAQTFLELARTSAVIVSLAVNLVHMDSSCHLYSFSSLSNKQIYLDSLSLSLNVNGNEFSLVKCDMSEGGWFKMNNCTFLLTNVISPICLISLQFGNSNNLPPHSIVFTQIKFDFAEYECPINHFLLLHLPSEPVGLNITLDRWTLSSADWDSLSYTTPTSDTPTSLVPVLFEHSNEFFVNESGTDFLFCGDSENACKTIDYIQNTIKTRSKEFCFIKMDTGHTLLSPICNTHHTVTVSSPDHQTLSVTGKLLSTWKMGIKCTSVMVLSSLNIFVPLAKTPPSVIIVCDSGNLSLTSVSFLSDLNRIQWPLVVAESSVVKLWSVSTPPSDPHGNSGGQSSAMFLLSNSSVTADFFESNRLSFSKASFLSLLRIEKCEGATMRNVTLENVDFDGRELLCVSESSVRLETCEFSKLKLNSSILVFVGSSREHRLVVEDVTIRTVTQQHSSLFTIFAASSEIVVSRFKISEVLIVAPQQTQMENQTPLSDHSLVEQPFSPHTSFVSDCSSNHEMALSRSLDGRRGSVFGIDLGKEGSLVMKGIRLEDIESSIGNSEGTIFIAQSCSMSKATLWNITFMECRAAQHAHLVLSFPSLERFSLTRTISQIHPLNRQKSVLILGEEKRVEPIVDFVTFRPVEFVLLALACVVGVCVVFSLVLFLPSFWWLLWCRSYRSRTTLSSRMKCCGCLQPEHGTVDGMEFGREGAVNADIDRWLGEGGYEKLKAIGIIWMPQETVQGTEGRRVEGGMGSVGDGERDGGRDRVGAEWKRTKRSQKEKRKRRVDDLETEKSETDTDSERFLLDSSSSEEL</sequence>
<evidence type="ECO:0000313" key="4">
    <source>
        <dbReference type="Proteomes" id="UP001281761"/>
    </source>
</evidence>
<feature type="transmembrane region" description="Helical" evidence="2">
    <location>
        <begin position="1675"/>
        <end position="1703"/>
    </location>
</feature>
<organism evidence="3 4">
    <name type="scientific">Blattamonas nauphoetae</name>
    <dbReference type="NCBI Taxonomy" id="2049346"/>
    <lineage>
        <taxon>Eukaryota</taxon>
        <taxon>Metamonada</taxon>
        <taxon>Preaxostyla</taxon>
        <taxon>Oxymonadida</taxon>
        <taxon>Blattamonas</taxon>
    </lineage>
</organism>
<evidence type="ECO:0000256" key="1">
    <source>
        <dbReference type="SAM" id="MobiDB-lite"/>
    </source>
</evidence>
<keyword evidence="2" id="KW-0472">Membrane</keyword>
<proteinExistence type="predicted"/>
<feature type="compositionally biased region" description="Basic residues" evidence="1">
    <location>
        <begin position="1804"/>
        <end position="1815"/>
    </location>
</feature>
<keyword evidence="2" id="KW-0812">Transmembrane</keyword>
<dbReference type="Proteomes" id="UP001281761">
    <property type="component" value="Unassembled WGS sequence"/>
</dbReference>
<dbReference type="EMBL" id="JARBJD010000340">
    <property type="protein sequence ID" value="KAK2943552.1"/>
    <property type="molecule type" value="Genomic_DNA"/>
</dbReference>
<name>A0ABQ9WVM8_9EUKA</name>
<evidence type="ECO:0000256" key="2">
    <source>
        <dbReference type="SAM" id="Phobius"/>
    </source>
</evidence>
<comment type="caution">
    <text evidence="3">The sequence shown here is derived from an EMBL/GenBank/DDBJ whole genome shotgun (WGS) entry which is preliminary data.</text>
</comment>
<accession>A0ABQ9WVM8</accession>
<reference evidence="3 4" key="1">
    <citation type="journal article" date="2022" name="bioRxiv">
        <title>Genomics of Preaxostyla Flagellates Illuminates Evolutionary Transitions and the Path Towards Mitochondrial Loss.</title>
        <authorList>
            <person name="Novak L.V.F."/>
            <person name="Treitli S.C."/>
            <person name="Pyrih J."/>
            <person name="Halakuc P."/>
            <person name="Pipaliya S.V."/>
            <person name="Vacek V."/>
            <person name="Brzon O."/>
            <person name="Soukal P."/>
            <person name="Eme L."/>
            <person name="Dacks J.B."/>
            <person name="Karnkowska A."/>
            <person name="Elias M."/>
            <person name="Hampl V."/>
        </authorList>
    </citation>
    <scope>NUCLEOTIDE SEQUENCE [LARGE SCALE GENOMIC DNA]</scope>
    <source>
        <strain evidence="3">NAU3</strain>
        <tissue evidence="3">Gut</tissue>
    </source>
</reference>
<keyword evidence="2" id="KW-1133">Transmembrane helix</keyword>
<feature type="region of interest" description="Disordered" evidence="1">
    <location>
        <begin position="1774"/>
        <end position="1844"/>
    </location>
</feature>
<feature type="compositionally biased region" description="Basic and acidic residues" evidence="1">
    <location>
        <begin position="1788"/>
        <end position="1803"/>
    </location>
</feature>